<dbReference type="InterPro" id="IPR041902">
    <property type="entry name" value="CtsR_N_sf"/>
</dbReference>
<dbReference type="Proteomes" id="UP000654279">
    <property type="component" value="Unassembled WGS sequence"/>
</dbReference>
<organism evidence="10 11">
    <name type="scientific">Luoshenia tenuis</name>
    <dbReference type="NCBI Taxonomy" id="2763654"/>
    <lineage>
        <taxon>Bacteria</taxon>
        <taxon>Bacillati</taxon>
        <taxon>Bacillota</taxon>
        <taxon>Clostridia</taxon>
        <taxon>Christensenellales</taxon>
        <taxon>Christensenellaceae</taxon>
        <taxon>Luoshenia</taxon>
    </lineage>
</organism>
<accession>A0A926HIS9</accession>
<evidence type="ECO:0000256" key="2">
    <source>
        <dbReference type="ARBA" id="ARBA00014129"/>
    </source>
</evidence>
<dbReference type="InterPro" id="IPR041473">
    <property type="entry name" value="CtsR_C"/>
</dbReference>
<dbReference type="RefSeq" id="WP_249285012.1">
    <property type="nucleotide sequence ID" value="NZ_JACRSO010000002.1"/>
</dbReference>
<evidence type="ECO:0000259" key="8">
    <source>
        <dbReference type="Pfam" id="PF05848"/>
    </source>
</evidence>
<name>A0A926HIS9_9FIRM</name>
<feature type="domain" description="CtsR C-terminal dimerization" evidence="9">
    <location>
        <begin position="75"/>
        <end position="145"/>
    </location>
</feature>
<evidence type="ECO:0000313" key="10">
    <source>
        <dbReference type="EMBL" id="MBC8529127.1"/>
    </source>
</evidence>
<dbReference type="Gene3D" id="1.10.1200.150">
    <property type="entry name" value="Transcriptional regulator CtsR, C-terminal domain"/>
    <property type="match status" value="1"/>
</dbReference>
<protein>
    <recommendedName>
        <fullName evidence="2 7">Transcriptional regulator CtsR</fullName>
    </recommendedName>
</protein>
<dbReference type="EMBL" id="JACRSO010000002">
    <property type="protein sequence ID" value="MBC8529127.1"/>
    <property type="molecule type" value="Genomic_DNA"/>
</dbReference>
<sequence>MSVLSDSIEQFIRDLIQEEKQVDLQRNELAEYFRCAPSQINYVLATRFTIDRGYKIESRRGGGGYIRVIRLNIDDNDYLFQLLTQRIGEALSENTARQLVAYMREQRIVDEKGARLIEAAVSDKALRLPYPLKDQVRASVMKSMVLTLFDQ</sequence>
<keyword evidence="5 7" id="KW-0238">DNA-binding</keyword>
<evidence type="ECO:0000256" key="3">
    <source>
        <dbReference type="ARBA" id="ARBA00022491"/>
    </source>
</evidence>
<keyword evidence="11" id="KW-1185">Reference proteome</keyword>
<dbReference type="Gene3D" id="3.30.56.130">
    <property type="entry name" value="Transcriptional regulator CtsR, winged HTH domain"/>
    <property type="match status" value="1"/>
</dbReference>
<evidence type="ECO:0000259" key="9">
    <source>
        <dbReference type="Pfam" id="PF17727"/>
    </source>
</evidence>
<dbReference type="AlphaFoldDB" id="A0A926HIS9"/>
<gene>
    <name evidence="10" type="ORF">H8699_06775</name>
</gene>
<evidence type="ECO:0000256" key="6">
    <source>
        <dbReference type="ARBA" id="ARBA00023163"/>
    </source>
</evidence>
<feature type="domain" description="CtsR N-terminal HTH" evidence="8">
    <location>
        <begin position="4"/>
        <end position="72"/>
    </location>
</feature>
<dbReference type="InterPro" id="IPR008463">
    <property type="entry name" value="CtsR"/>
</dbReference>
<dbReference type="GO" id="GO:0003677">
    <property type="term" value="F:DNA binding"/>
    <property type="evidence" value="ECO:0007669"/>
    <property type="project" value="UniProtKB-UniRule"/>
</dbReference>
<evidence type="ECO:0000256" key="4">
    <source>
        <dbReference type="ARBA" id="ARBA00023015"/>
    </source>
</evidence>
<keyword evidence="6 7" id="KW-0804">Transcription</keyword>
<evidence type="ECO:0000256" key="1">
    <source>
        <dbReference type="ARBA" id="ARBA00010189"/>
    </source>
</evidence>
<dbReference type="InterPro" id="IPR040465">
    <property type="entry name" value="CtsR_N"/>
</dbReference>
<dbReference type="Pfam" id="PF17727">
    <property type="entry name" value="CtsR_C"/>
    <property type="match status" value="1"/>
</dbReference>
<dbReference type="PIRSF" id="PIRSF010607">
    <property type="entry name" value="Txn_repr_CtsR"/>
    <property type="match status" value="1"/>
</dbReference>
<evidence type="ECO:0000256" key="7">
    <source>
        <dbReference type="PIRNR" id="PIRNR010607"/>
    </source>
</evidence>
<reference evidence="10" key="1">
    <citation type="submission" date="2020-08" db="EMBL/GenBank/DDBJ databases">
        <title>Genome public.</title>
        <authorList>
            <person name="Liu C."/>
            <person name="Sun Q."/>
        </authorList>
    </citation>
    <scope>NUCLEOTIDE SEQUENCE</scope>
    <source>
        <strain evidence="10">NSJ-44</strain>
    </source>
</reference>
<dbReference type="InterPro" id="IPR041908">
    <property type="entry name" value="CtsR_C_sf"/>
</dbReference>
<comment type="caution">
    <text evidence="10">The sequence shown here is derived from an EMBL/GenBank/DDBJ whole genome shotgun (WGS) entry which is preliminary data.</text>
</comment>
<evidence type="ECO:0000313" key="11">
    <source>
        <dbReference type="Proteomes" id="UP000654279"/>
    </source>
</evidence>
<comment type="similarity">
    <text evidence="1 7">Belongs to the CtsR family.</text>
</comment>
<keyword evidence="3 7" id="KW-0678">Repressor</keyword>
<dbReference type="GO" id="GO:0006355">
    <property type="term" value="P:regulation of DNA-templated transcription"/>
    <property type="evidence" value="ECO:0007669"/>
    <property type="project" value="UniProtKB-UniRule"/>
</dbReference>
<proteinExistence type="inferred from homology"/>
<keyword evidence="4 7" id="KW-0805">Transcription regulation</keyword>
<evidence type="ECO:0000256" key="5">
    <source>
        <dbReference type="ARBA" id="ARBA00023125"/>
    </source>
</evidence>
<dbReference type="Pfam" id="PF05848">
    <property type="entry name" value="CtsR"/>
    <property type="match status" value="1"/>
</dbReference>